<protein>
    <submittedName>
        <fullName evidence="2">Ferredoxin</fullName>
    </submittedName>
</protein>
<dbReference type="Pfam" id="PF17650">
    <property type="entry name" value="RACo_linker"/>
    <property type="match status" value="1"/>
</dbReference>
<dbReference type="InterPro" id="IPR042259">
    <property type="entry name" value="Raco-like_middle_sf"/>
</dbReference>
<dbReference type="InterPro" id="IPR040506">
    <property type="entry name" value="RACo_linker"/>
</dbReference>
<dbReference type="InterPro" id="IPR043129">
    <property type="entry name" value="ATPase_NBD"/>
</dbReference>
<comment type="caution">
    <text evidence="2">The sequence shown here is derived from an EMBL/GenBank/DDBJ whole genome shotgun (WGS) entry which is preliminary data.</text>
</comment>
<dbReference type="CDD" id="cd00207">
    <property type="entry name" value="fer2"/>
    <property type="match status" value="1"/>
</dbReference>
<proteinExistence type="predicted"/>
<dbReference type="InterPro" id="IPR036010">
    <property type="entry name" value="2Fe-2S_ferredoxin-like_sf"/>
</dbReference>
<dbReference type="Pfam" id="PF17651">
    <property type="entry name" value="Raco_middle"/>
    <property type="match status" value="1"/>
</dbReference>
<dbReference type="Pfam" id="PF00111">
    <property type="entry name" value="Fer2"/>
    <property type="match status" value="1"/>
</dbReference>
<evidence type="ECO:0000259" key="1">
    <source>
        <dbReference type="PROSITE" id="PS51085"/>
    </source>
</evidence>
<dbReference type="OrthoDB" id="9810588at2"/>
<dbReference type="RefSeq" id="WP_058491379.1">
    <property type="nucleotide sequence ID" value="NZ_LOCK01000028.1"/>
</dbReference>
<feature type="domain" description="2Fe-2S ferredoxin-type" evidence="1">
    <location>
        <begin position="4"/>
        <end position="93"/>
    </location>
</feature>
<dbReference type="InterPro" id="IPR041414">
    <property type="entry name" value="Raco-like_middle"/>
</dbReference>
<dbReference type="AlphaFoldDB" id="A0A0W1JIT5"/>
<dbReference type="PROSITE" id="PS51085">
    <property type="entry name" value="2FE2S_FER_2"/>
    <property type="match status" value="1"/>
</dbReference>
<dbReference type="EMBL" id="LOCK01000028">
    <property type="protein sequence ID" value="KTE91080.1"/>
    <property type="molecule type" value="Genomic_DNA"/>
</dbReference>
<dbReference type="Proteomes" id="UP000054623">
    <property type="component" value="Unassembled WGS sequence"/>
</dbReference>
<dbReference type="InterPro" id="IPR027980">
    <property type="entry name" value="RACo_C"/>
</dbReference>
<dbReference type="InterPro" id="IPR052911">
    <property type="entry name" value="Corrinoid_activation_enz"/>
</dbReference>
<gene>
    <name evidence="2" type="ORF">AT727_05620</name>
</gene>
<sequence>MEKFQVKFMPDQQVIEVEQGTSLLKAASQAGIFIKSSCGGKGTCGACKVTVISGEAKSERTGNLSPEQLSRGVRLSCHTFVEGDLTVEVPPESRLQAHQVLLENANAALLTETSKDLLTYYGYHPLARKVNIRCSEPTLTDNAGDWARLSIELRRVLPSDKPLTIPLSVLQTLPETLRQAHWDLSVILTDLESGYTVIRVEPANDRPCYGLAIDVGTTTVVVYLVNLDSGEIVDKQGSYNKQAQFGDDVISRIVYAVDSPENMAEIQKAVVDTVNVLIDGILERQSLTGQDIASAVIAGNTTMSQLFLGINPRYIRLEPYIPTVNSTPAVSAREIGLRLLPDALIHTYPSVASYVGGDIVSGALATDMANSDEIILFIDIGTNGEIVLGNKDWLVSCACSAGPCFEGGGILFGMRAMPGAIERVDIDPESLDVKLKVVGKIAPVGICGSGLVDCLAKLRKAGIIDRAGNFQLEHPSQSARIRATEDDKEFVLAWAHQAGGDKDIVISENDVKNLIRAKGAIYAGIRSLLQTVALEIDMIERIVIGGGFGNYLNVHDSVEIGLLPDLPQEKFEFIGNSSVKGARLALLSQKAWNEAADLARKMTYIELSIGTTFMDEFVSALFLPHTDLSLFPSVEGTF</sequence>
<reference evidence="2 3" key="1">
    <citation type="submission" date="2015-12" db="EMBL/GenBank/DDBJ databases">
        <title>Draft Genome Sequence of Desulfitobacterium hafniense Strain DH, a Sulfate-reducing Bacterium Isolated from Paddy Soils.</title>
        <authorList>
            <person name="Bao P."/>
            <person name="Zhang X."/>
            <person name="Li G."/>
        </authorList>
    </citation>
    <scope>NUCLEOTIDE SEQUENCE [LARGE SCALE GENOMIC DNA]</scope>
    <source>
        <strain evidence="2 3">DH</strain>
    </source>
</reference>
<accession>A0A0W1JIT5</accession>
<dbReference type="InterPro" id="IPR001041">
    <property type="entry name" value="2Fe-2S_ferredoxin-type"/>
</dbReference>
<name>A0A0W1JIT5_DESHA</name>
<dbReference type="Gene3D" id="3.30.420.480">
    <property type="entry name" value="Domain of unknown function (DUF4445)"/>
    <property type="match status" value="1"/>
</dbReference>
<organism evidence="2 3">
    <name type="scientific">Desulfitobacterium hafniense</name>
    <name type="common">Desulfitobacterium frappieri</name>
    <dbReference type="NCBI Taxonomy" id="49338"/>
    <lineage>
        <taxon>Bacteria</taxon>
        <taxon>Bacillati</taxon>
        <taxon>Bacillota</taxon>
        <taxon>Clostridia</taxon>
        <taxon>Eubacteriales</taxon>
        <taxon>Desulfitobacteriaceae</taxon>
        <taxon>Desulfitobacterium</taxon>
    </lineage>
</organism>
<dbReference type="Gene3D" id="3.10.20.880">
    <property type="match status" value="1"/>
</dbReference>
<dbReference type="SUPFAM" id="SSF53067">
    <property type="entry name" value="Actin-like ATPase domain"/>
    <property type="match status" value="1"/>
</dbReference>
<evidence type="ECO:0000313" key="2">
    <source>
        <dbReference type="EMBL" id="KTE91080.1"/>
    </source>
</evidence>
<dbReference type="SUPFAM" id="SSF54292">
    <property type="entry name" value="2Fe-2S ferredoxin-like"/>
    <property type="match status" value="1"/>
</dbReference>
<dbReference type="Pfam" id="PF14574">
    <property type="entry name" value="RACo_C_ter"/>
    <property type="match status" value="1"/>
</dbReference>
<dbReference type="Gene3D" id="3.10.20.30">
    <property type="match status" value="1"/>
</dbReference>
<dbReference type="PANTHER" id="PTHR42895">
    <property type="entry name" value="IRON-SULFUR CLUSTER-BINDING PROTEIN-RELATED"/>
    <property type="match status" value="1"/>
</dbReference>
<evidence type="ECO:0000313" key="3">
    <source>
        <dbReference type="Proteomes" id="UP000054623"/>
    </source>
</evidence>
<dbReference type="PANTHER" id="PTHR42895:SF2">
    <property type="entry name" value="IRON-SULFUR CLUSTER PROTEIN"/>
    <property type="match status" value="1"/>
</dbReference>
<dbReference type="InterPro" id="IPR012675">
    <property type="entry name" value="Beta-grasp_dom_sf"/>
</dbReference>
<dbReference type="GO" id="GO:0051536">
    <property type="term" value="F:iron-sulfur cluster binding"/>
    <property type="evidence" value="ECO:0007669"/>
    <property type="project" value="InterPro"/>
</dbReference>